<evidence type="ECO:0000313" key="3">
    <source>
        <dbReference type="Proteomes" id="UP000037460"/>
    </source>
</evidence>
<gene>
    <name evidence="2" type="ORF">Ctob_012343</name>
</gene>
<evidence type="ECO:0000256" key="1">
    <source>
        <dbReference type="SAM" id="MobiDB-lite"/>
    </source>
</evidence>
<name>A0A0M0K902_9EUKA</name>
<proteinExistence type="predicted"/>
<sequence length="129" mass="14043">MSAPSRMSSGLKSRFTTAPLSSRHWRVQVEEGVLVAWRRMRRRWSHVRGLCDAPRAGGGAGARGRPLSATADRGGCRRASAGRRGTARRRPVLQTVAEQTAARAVGCTAAAHSPRAAGRRYRARPTWRA</sequence>
<accession>A0A0M0K902</accession>
<feature type="region of interest" description="Disordered" evidence="1">
    <location>
        <begin position="50"/>
        <end position="90"/>
    </location>
</feature>
<reference evidence="3" key="1">
    <citation type="journal article" date="2015" name="PLoS Genet.">
        <title>Genome Sequence and Transcriptome Analyses of Chrysochromulina tobin: Metabolic Tools for Enhanced Algal Fitness in the Prominent Order Prymnesiales (Haptophyceae).</title>
        <authorList>
            <person name="Hovde B.T."/>
            <person name="Deodato C.R."/>
            <person name="Hunsperger H.M."/>
            <person name="Ryken S.A."/>
            <person name="Yost W."/>
            <person name="Jha R.K."/>
            <person name="Patterson J."/>
            <person name="Monnat R.J. Jr."/>
            <person name="Barlow S.B."/>
            <person name="Starkenburg S.R."/>
            <person name="Cattolico R.A."/>
        </authorList>
    </citation>
    <scope>NUCLEOTIDE SEQUENCE</scope>
    <source>
        <strain evidence="3">CCMP291</strain>
    </source>
</reference>
<keyword evidence="3" id="KW-1185">Reference proteome</keyword>
<organism evidence="2 3">
    <name type="scientific">Chrysochromulina tobinii</name>
    <dbReference type="NCBI Taxonomy" id="1460289"/>
    <lineage>
        <taxon>Eukaryota</taxon>
        <taxon>Haptista</taxon>
        <taxon>Haptophyta</taxon>
        <taxon>Prymnesiophyceae</taxon>
        <taxon>Prymnesiales</taxon>
        <taxon>Chrysochromulinaceae</taxon>
        <taxon>Chrysochromulina</taxon>
    </lineage>
</organism>
<evidence type="ECO:0000313" key="2">
    <source>
        <dbReference type="EMBL" id="KOO35284.1"/>
    </source>
</evidence>
<dbReference type="EMBL" id="JWZX01000924">
    <property type="protein sequence ID" value="KOO35284.1"/>
    <property type="molecule type" value="Genomic_DNA"/>
</dbReference>
<feature type="compositionally biased region" description="Low complexity" evidence="1">
    <location>
        <begin position="71"/>
        <end position="84"/>
    </location>
</feature>
<dbReference type="AlphaFoldDB" id="A0A0M0K902"/>
<comment type="caution">
    <text evidence="2">The sequence shown here is derived from an EMBL/GenBank/DDBJ whole genome shotgun (WGS) entry which is preliminary data.</text>
</comment>
<dbReference type="Proteomes" id="UP000037460">
    <property type="component" value="Unassembled WGS sequence"/>
</dbReference>
<protein>
    <submittedName>
        <fullName evidence="2">Uncharacterized protein</fullName>
    </submittedName>
</protein>